<dbReference type="EMBL" id="QWLV01000001">
    <property type="protein sequence ID" value="RHW19367.1"/>
    <property type="molecule type" value="Genomic_DNA"/>
</dbReference>
<protein>
    <submittedName>
        <fullName evidence="2">Uncharacterized protein</fullName>
    </submittedName>
</protein>
<feature type="chain" id="PRO_5017317910" evidence="1">
    <location>
        <begin position="26"/>
        <end position="223"/>
    </location>
</feature>
<dbReference type="AlphaFoldDB" id="A0A396RRR4"/>
<organism evidence="2 3">
    <name type="scientific">Sphingomonas gilva</name>
    <dbReference type="NCBI Taxonomy" id="2305907"/>
    <lineage>
        <taxon>Bacteria</taxon>
        <taxon>Pseudomonadati</taxon>
        <taxon>Pseudomonadota</taxon>
        <taxon>Alphaproteobacteria</taxon>
        <taxon>Sphingomonadales</taxon>
        <taxon>Sphingomonadaceae</taxon>
        <taxon>Sphingomonas</taxon>
    </lineage>
</organism>
<dbReference type="RefSeq" id="WP_118862873.1">
    <property type="nucleotide sequence ID" value="NZ_QWLV01000001.1"/>
</dbReference>
<evidence type="ECO:0000256" key="1">
    <source>
        <dbReference type="SAM" id="SignalP"/>
    </source>
</evidence>
<name>A0A396RRR4_9SPHN</name>
<keyword evidence="3" id="KW-1185">Reference proteome</keyword>
<keyword evidence="1" id="KW-0732">Signal</keyword>
<dbReference type="Proteomes" id="UP000266693">
    <property type="component" value="Unassembled WGS sequence"/>
</dbReference>
<sequence>MSIRRKAYFLAFAGAMLAGAAPASAQFFLNPPKFASGPVSGSEPGIMLPLPGATPEEQRAALLWNLRSGLNVAALQCQFEPTLLTLSNYNAMLNNHRDELAASFETLTEYFQRTAKTKKEAQTLLDQYGTKTYQGFSVVGAQRTFCSMASDVGQDAIWAPRGALTNVAINRMRELRGSLVYTREPIAYNPWLPPGQGRLPVPNLDDRCWDKKGQWRKRCNPDD</sequence>
<gene>
    <name evidence="2" type="ORF">D1610_04495</name>
</gene>
<comment type="caution">
    <text evidence="2">The sequence shown here is derived from an EMBL/GenBank/DDBJ whole genome shotgun (WGS) entry which is preliminary data.</text>
</comment>
<evidence type="ECO:0000313" key="3">
    <source>
        <dbReference type="Proteomes" id="UP000266693"/>
    </source>
</evidence>
<proteinExistence type="predicted"/>
<accession>A0A396RRR4</accession>
<feature type="signal peptide" evidence="1">
    <location>
        <begin position="1"/>
        <end position="25"/>
    </location>
</feature>
<evidence type="ECO:0000313" key="2">
    <source>
        <dbReference type="EMBL" id="RHW19367.1"/>
    </source>
</evidence>
<dbReference type="OrthoDB" id="7467144at2"/>
<reference evidence="2 3" key="1">
    <citation type="submission" date="2018-08" db="EMBL/GenBank/DDBJ databases">
        <title>The multiple taxonomic identification of Sphingomonas gilva.</title>
        <authorList>
            <person name="Zhu D."/>
            <person name="Zheng S."/>
        </authorList>
    </citation>
    <scope>NUCLEOTIDE SEQUENCE [LARGE SCALE GENOMIC DNA]</scope>
    <source>
        <strain evidence="2 3">ZDH117</strain>
    </source>
</reference>